<gene>
    <name evidence="1" type="ORF">BDV25DRAFT_170962</name>
</gene>
<proteinExistence type="predicted"/>
<reference evidence="1 2" key="1">
    <citation type="submission" date="2019-04" db="EMBL/GenBank/DDBJ databases">
        <title>Friends and foes A comparative genomics study of 23 Aspergillus species from section Flavi.</title>
        <authorList>
            <consortium name="DOE Joint Genome Institute"/>
            <person name="Kjaerbolling I."/>
            <person name="Vesth T."/>
            <person name="Frisvad J.C."/>
            <person name="Nybo J.L."/>
            <person name="Theobald S."/>
            <person name="Kildgaard S."/>
            <person name="Isbrandt T."/>
            <person name="Kuo A."/>
            <person name="Sato A."/>
            <person name="Lyhne E.K."/>
            <person name="Kogle M.E."/>
            <person name="Wiebenga A."/>
            <person name="Kun R.S."/>
            <person name="Lubbers R.J."/>
            <person name="Makela M.R."/>
            <person name="Barry K."/>
            <person name="Chovatia M."/>
            <person name="Clum A."/>
            <person name="Daum C."/>
            <person name="Haridas S."/>
            <person name="He G."/>
            <person name="LaButti K."/>
            <person name="Lipzen A."/>
            <person name="Mondo S."/>
            <person name="Riley R."/>
            <person name="Salamov A."/>
            <person name="Simmons B.A."/>
            <person name="Magnuson J.K."/>
            <person name="Henrissat B."/>
            <person name="Mortensen U.H."/>
            <person name="Larsen T.O."/>
            <person name="Devries R.P."/>
            <person name="Grigoriev I.V."/>
            <person name="Machida M."/>
            <person name="Baker S.E."/>
            <person name="Andersen M.R."/>
        </authorList>
    </citation>
    <scope>NUCLEOTIDE SEQUENCE [LARGE SCALE GENOMIC DNA]</scope>
    <source>
        <strain evidence="1 2">IBT 18842</strain>
    </source>
</reference>
<protein>
    <submittedName>
        <fullName evidence="1">Uncharacterized protein</fullName>
    </submittedName>
</protein>
<keyword evidence="2" id="KW-1185">Reference proteome</keyword>
<dbReference type="EMBL" id="ML742026">
    <property type="protein sequence ID" value="KAE8154774.1"/>
    <property type="molecule type" value="Genomic_DNA"/>
</dbReference>
<dbReference type="AlphaFoldDB" id="A0A5N6U842"/>
<dbReference type="PANTHER" id="PTHR40628:SF1">
    <property type="entry name" value="CHROMO DOMAIN-CONTAINING PROTEIN"/>
    <property type="match status" value="1"/>
</dbReference>
<evidence type="ECO:0000313" key="2">
    <source>
        <dbReference type="Proteomes" id="UP000325780"/>
    </source>
</evidence>
<dbReference type="PANTHER" id="PTHR40628">
    <property type="entry name" value="CHROMO DOMAIN-CONTAINING PROTEIN"/>
    <property type="match status" value="1"/>
</dbReference>
<name>A0A5N6U842_ASPAV</name>
<dbReference type="OrthoDB" id="4232400at2759"/>
<sequence>MGAVSEIHQDGIEDRTTKTPEERPRRCWDWMIVTGTCHYARNRSSFVTYRRVGRYITESILGLSKSYVAGVGTVELRVRPSKNKRTPSRTLILENVLHIPGSICNGFCWTEYHSKHGGYTFFKETYSGKDAQKYPLWHGEPYWDLQRLVLAGSPQGETYLCTGEPESLSLFVDKECLERIYGINRQK</sequence>
<evidence type="ECO:0000313" key="1">
    <source>
        <dbReference type="EMBL" id="KAE8154774.1"/>
    </source>
</evidence>
<dbReference type="Proteomes" id="UP000325780">
    <property type="component" value="Unassembled WGS sequence"/>
</dbReference>
<organism evidence="1 2">
    <name type="scientific">Aspergillus avenaceus</name>
    <dbReference type="NCBI Taxonomy" id="36643"/>
    <lineage>
        <taxon>Eukaryota</taxon>
        <taxon>Fungi</taxon>
        <taxon>Dikarya</taxon>
        <taxon>Ascomycota</taxon>
        <taxon>Pezizomycotina</taxon>
        <taxon>Eurotiomycetes</taxon>
        <taxon>Eurotiomycetidae</taxon>
        <taxon>Eurotiales</taxon>
        <taxon>Aspergillaceae</taxon>
        <taxon>Aspergillus</taxon>
        <taxon>Aspergillus subgen. Circumdati</taxon>
    </lineage>
</organism>
<accession>A0A5N6U842</accession>